<dbReference type="EMBL" id="LVLJ01002305">
    <property type="protein sequence ID" value="OAE25619.1"/>
    <property type="molecule type" value="Genomic_DNA"/>
</dbReference>
<comment type="caution">
    <text evidence="1">The sequence shown here is derived from an EMBL/GenBank/DDBJ whole genome shotgun (WGS) entry which is preliminary data.</text>
</comment>
<protein>
    <submittedName>
        <fullName evidence="1">Uncharacterized protein</fullName>
    </submittedName>
</protein>
<keyword evidence="2" id="KW-1185">Reference proteome</keyword>
<reference evidence="1" key="1">
    <citation type="submission" date="2016-03" db="EMBL/GenBank/DDBJ databases">
        <title>Mechanisms controlling the formation of the plant cell surface in tip-growing cells are functionally conserved among land plants.</title>
        <authorList>
            <person name="Honkanen S."/>
            <person name="Jones V.A."/>
            <person name="Morieri G."/>
            <person name="Champion C."/>
            <person name="Hetherington A.J."/>
            <person name="Kelly S."/>
            <person name="Saint-Marcoux D."/>
            <person name="Proust H."/>
            <person name="Prescott H."/>
            <person name="Dolan L."/>
        </authorList>
    </citation>
    <scope>NUCLEOTIDE SEQUENCE [LARGE SCALE GENOMIC DNA]</scope>
    <source>
        <tissue evidence="1">Whole gametophyte</tissue>
    </source>
</reference>
<gene>
    <name evidence="1" type="ORF">AXG93_812s1250</name>
</gene>
<sequence>MDSITFCWRRLNDCFSVQEKEKIIYVYLHESESFVLLNFKGANYNAAFEGLNAATERNDRYAKLLELKQGSDNYSHAYAQTLVRLLKKKEVQVWAPSMQSEACQANAWDIHDTISGQKQQDLRDPWAIAQAKKAAELAAADAAQVPTTLPKLFGLMEGPNAPNAPTPIASPQRIWAHRACGICERAIMLIAYYQTNR</sequence>
<evidence type="ECO:0000313" key="1">
    <source>
        <dbReference type="EMBL" id="OAE25619.1"/>
    </source>
</evidence>
<dbReference type="Proteomes" id="UP000077202">
    <property type="component" value="Unassembled WGS sequence"/>
</dbReference>
<organism evidence="1 2">
    <name type="scientific">Marchantia polymorpha subsp. ruderalis</name>
    <dbReference type="NCBI Taxonomy" id="1480154"/>
    <lineage>
        <taxon>Eukaryota</taxon>
        <taxon>Viridiplantae</taxon>
        <taxon>Streptophyta</taxon>
        <taxon>Embryophyta</taxon>
        <taxon>Marchantiophyta</taxon>
        <taxon>Marchantiopsida</taxon>
        <taxon>Marchantiidae</taxon>
        <taxon>Marchantiales</taxon>
        <taxon>Marchantiaceae</taxon>
        <taxon>Marchantia</taxon>
    </lineage>
</organism>
<proteinExistence type="predicted"/>
<evidence type="ECO:0000313" key="2">
    <source>
        <dbReference type="Proteomes" id="UP000077202"/>
    </source>
</evidence>
<dbReference type="AlphaFoldDB" id="A0A176VXS9"/>
<accession>A0A176VXS9</accession>
<name>A0A176VXS9_MARPO</name>